<organism evidence="1 2">
    <name type="scientific">Cristinia sonorae</name>
    <dbReference type="NCBI Taxonomy" id="1940300"/>
    <lineage>
        <taxon>Eukaryota</taxon>
        <taxon>Fungi</taxon>
        <taxon>Dikarya</taxon>
        <taxon>Basidiomycota</taxon>
        <taxon>Agaricomycotina</taxon>
        <taxon>Agaricomycetes</taxon>
        <taxon>Agaricomycetidae</taxon>
        <taxon>Agaricales</taxon>
        <taxon>Pleurotineae</taxon>
        <taxon>Stephanosporaceae</taxon>
        <taxon>Cristinia</taxon>
    </lineage>
</organism>
<keyword evidence="2" id="KW-1185">Reference proteome</keyword>
<reference evidence="1" key="1">
    <citation type="journal article" date="2021" name="New Phytol.">
        <title>Evolutionary innovations through gain and loss of genes in the ectomycorrhizal Boletales.</title>
        <authorList>
            <person name="Wu G."/>
            <person name="Miyauchi S."/>
            <person name="Morin E."/>
            <person name="Kuo A."/>
            <person name="Drula E."/>
            <person name="Varga T."/>
            <person name="Kohler A."/>
            <person name="Feng B."/>
            <person name="Cao Y."/>
            <person name="Lipzen A."/>
            <person name="Daum C."/>
            <person name="Hundley H."/>
            <person name="Pangilinan J."/>
            <person name="Johnson J."/>
            <person name="Barry K."/>
            <person name="LaButti K."/>
            <person name="Ng V."/>
            <person name="Ahrendt S."/>
            <person name="Min B."/>
            <person name="Choi I.G."/>
            <person name="Park H."/>
            <person name="Plett J.M."/>
            <person name="Magnuson J."/>
            <person name="Spatafora J.W."/>
            <person name="Nagy L.G."/>
            <person name="Henrissat B."/>
            <person name="Grigoriev I.V."/>
            <person name="Yang Z.L."/>
            <person name="Xu J."/>
            <person name="Martin F.M."/>
        </authorList>
    </citation>
    <scope>NUCLEOTIDE SEQUENCE</scope>
    <source>
        <strain evidence="1">KKN 215</strain>
    </source>
</reference>
<gene>
    <name evidence="1" type="ORF">BXZ70DRAFT_100670</name>
</gene>
<protein>
    <recommendedName>
        <fullName evidence="3">F-box domain-containing protein</fullName>
    </recommendedName>
</protein>
<sequence length="322" mass="36841">MTNRPSSRPPAPLPSLPTEVWENVIDRIPQSTFLDRTDQTQLAVCCLVCRSWVPRCRYHLYQSVIIQSFSDLEGASQCLSGTPGLSARIERLLLRCPKDTSCSQSWVSLVPLYLPHNRSLEDLIIRGFDFSQRYPNFFQAYRQLQTVSLYLHDITYSRISHLVQLARATGCHSMTVDGSFQPSTQTVHNPDPILFGGVYLRYIAMTLPWDVFSYISRDWGPCPYGPADLSLNLHRAAGMPPSQEEEGRRRQGDNAAWMRLAKLFHKTWTLRSMADPTSSTSFSVSQDGPGFTLTSKYVRSICAPRRYISRRSRRPFRWWPPS</sequence>
<evidence type="ECO:0000313" key="1">
    <source>
        <dbReference type="EMBL" id="KAH8101542.1"/>
    </source>
</evidence>
<comment type="caution">
    <text evidence="1">The sequence shown here is derived from an EMBL/GenBank/DDBJ whole genome shotgun (WGS) entry which is preliminary data.</text>
</comment>
<name>A0A8K0USD2_9AGAR</name>
<dbReference type="Proteomes" id="UP000813824">
    <property type="component" value="Unassembled WGS sequence"/>
</dbReference>
<dbReference type="AlphaFoldDB" id="A0A8K0USD2"/>
<proteinExistence type="predicted"/>
<accession>A0A8K0USD2</accession>
<dbReference type="EMBL" id="JAEVFJ010000012">
    <property type="protein sequence ID" value="KAH8101542.1"/>
    <property type="molecule type" value="Genomic_DNA"/>
</dbReference>
<evidence type="ECO:0000313" key="2">
    <source>
        <dbReference type="Proteomes" id="UP000813824"/>
    </source>
</evidence>
<evidence type="ECO:0008006" key="3">
    <source>
        <dbReference type="Google" id="ProtNLM"/>
    </source>
</evidence>
<dbReference type="OrthoDB" id="2745898at2759"/>